<reference evidence="1" key="2">
    <citation type="submission" date="2020-11" db="EMBL/GenBank/DDBJ databases">
        <authorList>
            <person name="McCartney M.A."/>
            <person name="Auch B."/>
            <person name="Kono T."/>
            <person name="Mallez S."/>
            <person name="Becker A."/>
            <person name="Gohl D.M."/>
            <person name="Silverstein K.A.T."/>
            <person name="Koren S."/>
            <person name="Bechman K.B."/>
            <person name="Herman A."/>
            <person name="Abrahante J.E."/>
            <person name="Garbe J."/>
        </authorList>
    </citation>
    <scope>NUCLEOTIDE SEQUENCE</scope>
    <source>
        <strain evidence="1">Duluth1</strain>
        <tissue evidence="1">Whole animal</tissue>
    </source>
</reference>
<evidence type="ECO:0000313" key="1">
    <source>
        <dbReference type="EMBL" id="KAH3691513.1"/>
    </source>
</evidence>
<gene>
    <name evidence="1" type="ORF">DPMN_190756</name>
</gene>
<name>A0A9D4B6X6_DREPO</name>
<dbReference type="AlphaFoldDB" id="A0A9D4B6X6"/>
<dbReference type="Proteomes" id="UP000828390">
    <property type="component" value="Unassembled WGS sequence"/>
</dbReference>
<comment type="caution">
    <text evidence="1">The sequence shown here is derived from an EMBL/GenBank/DDBJ whole genome shotgun (WGS) entry which is preliminary data.</text>
</comment>
<proteinExistence type="predicted"/>
<reference evidence="1" key="1">
    <citation type="journal article" date="2019" name="bioRxiv">
        <title>The Genome of the Zebra Mussel, Dreissena polymorpha: A Resource for Invasive Species Research.</title>
        <authorList>
            <person name="McCartney M.A."/>
            <person name="Auch B."/>
            <person name="Kono T."/>
            <person name="Mallez S."/>
            <person name="Zhang Y."/>
            <person name="Obille A."/>
            <person name="Becker A."/>
            <person name="Abrahante J.E."/>
            <person name="Garbe J."/>
            <person name="Badalamenti J.P."/>
            <person name="Herman A."/>
            <person name="Mangelson H."/>
            <person name="Liachko I."/>
            <person name="Sullivan S."/>
            <person name="Sone E.D."/>
            <person name="Koren S."/>
            <person name="Silverstein K.A.T."/>
            <person name="Beckman K.B."/>
            <person name="Gohl D.M."/>
        </authorList>
    </citation>
    <scope>NUCLEOTIDE SEQUENCE</scope>
    <source>
        <strain evidence="1">Duluth1</strain>
        <tissue evidence="1">Whole animal</tissue>
    </source>
</reference>
<organism evidence="1 2">
    <name type="scientific">Dreissena polymorpha</name>
    <name type="common">Zebra mussel</name>
    <name type="synonym">Mytilus polymorpha</name>
    <dbReference type="NCBI Taxonomy" id="45954"/>
    <lineage>
        <taxon>Eukaryota</taxon>
        <taxon>Metazoa</taxon>
        <taxon>Spiralia</taxon>
        <taxon>Lophotrochozoa</taxon>
        <taxon>Mollusca</taxon>
        <taxon>Bivalvia</taxon>
        <taxon>Autobranchia</taxon>
        <taxon>Heteroconchia</taxon>
        <taxon>Euheterodonta</taxon>
        <taxon>Imparidentia</taxon>
        <taxon>Neoheterodontei</taxon>
        <taxon>Myida</taxon>
        <taxon>Dreissenoidea</taxon>
        <taxon>Dreissenidae</taxon>
        <taxon>Dreissena</taxon>
    </lineage>
</organism>
<accession>A0A9D4B6X6</accession>
<evidence type="ECO:0000313" key="2">
    <source>
        <dbReference type="Proteomes" id="UP000828390"/>
    </source>
</evidence>
<dbReference type="EMBL" id="JAIWYP010000034">
    <property type="protein sequence ID" value="KAH3691513.1"/>
    <property type="molecule type" value="Genomic_DNA"/>
</dbReference>
<keyword evidence="2" id="KW-1185">Reference proteome</keyword>
<protein>
    <submittedName>
        <fullName evidence="1">Uncharacterized protein</fullName>
    </submittedName>
</protein>
<sequence>MEKRPLTYRIDYVHNQRLFDGGQGVAARDLDVHGYGNFFEIESAWIVGVHQVLCMKM</sequence>